<keyword evidence="3" id="KW-0605">Phycobilisome</keyword>
<proteinExistence type="inferred from homology"/>
<dbReference type="Pfam" id="PF13646">
    <property type="entry name" value="HEAT_2"/>
    <property type="match status" value="2"/>
</dbReference>
<evidence type="ECO:0000313" key="7">
    <source>
        <dbReference type="EMBL" id="RUT00190.1"/>
    </source>
</evidence>
<keyword evidence="4" id="KW-0456">Lyase</keyword>
<comment type="caution">
    <text evidence="7">The sequence shown here is derived from an EMBL/GenBank/DDBJ whole genome shotgun (WGS) entry which is preliminary data.</text>
</comment>
<dbReference type="InterPro" id="IPR004155">
    <property type="entry name" value="PBS_lyase_HEAT"/>
</dbReference>
<dbReference type="PANTHER" id="PTHR12697">
    <property type="entry name" value="PBS LYASE HEAT-LIKE PROTEIN"/>
    <property type="match status" value="1"/>
</dbReference>
<dbReference type="SUPFAM" id="SSF48371">
    <property type="entry name" value="ARM repeat"/>
    <property type="match status" value="1"/>
</dbReference>
<dbReference type="GO" id="GO:0016829">
    <property type="term" value="F:lyase activity"/>
    <property type="evidence" value="ECO:0007669"/>
    <property type="project" value="UniProtKB-KW"/>
</dbReference>
<dbReference type="InterPro" id="IPR016024">
    <property type="entry name" value="ARM-type_fold"/>
</dbReference>
<dbReference type="InterPro" id="IPR021133">
    <property type="entry name" value="HEAT_type_2"/>
</dbReference>
<dbReference type="GO" id="GO:0030089">
    <property type="term" value="C:phycobilisome"/>
    <property type="evidence" value="ECO:0007669"/>
    <property type="project" value="UniProtKB-KW"/>
</dbReference>
<keyword evidence="8" id="KW-1185">Reference proteome</keyword>
<reference evidence="7" key="2">
    <citation type="journal article" date="2019" name="Genome Biol. Evol.">
        <title>Day and night: Metabolic profiles and evolutionary relationships of six axenic non-marine cyanobacteria.</title>
        <authorList>
            <person name="Will S.E."/>
            <person name="Henke P."/>
            <person name="Boedeker C."/>
            <person name="Huang S."/>
            <person name="Brinkmann H."/>
            <person name="Rohde M."/>
            <person name="Jarek M."/>
            <person name="Friedl T."/>
            <person name="Seufert S."/>
            <person name="Schumacher M."/>
            <person name="Overmann J."/>
            <person name="Neumann-Schaal M."/>
            <person name="Petersen J."/>
        </authorList>
    </citation>
    <scope>NUCLEOTIDE SEQUENCE [LARGE SCALE GENOMIC DNA]</scope>
    <source>
        <strain evidence="7">PCC 7102</strain>
    </source>
</reference>
<protein>
    <submittedName>
        <fullName evidence="7">Uncharacterized protein</fullName>
    </submittedName>
</protein>
<keyword evidence="6" id="KW-0732">Signal</keyword>
<sequence length="310" mass="33437">MKTISRASRKASILIAISPLFITPLFSHSVLAQSTNPSQINSYIQQLSNPNQSQQAQKSLVNIGKPAVQALITALQQHQNPEVRAAAATALAQIGNDAAPALPALSRALQDKDPKVRSAAVEAFGSIGKRAMIPYLVANLKHENASVRYNAAHGLTRLGNYAESAVPTLTETLKDQETWVRLTAATALGNIGVRALSSLPALVTSMEDKDISVRHSAAYALGSIATNAQETVNKVSTKDLDTLIINLEKGLKIAGKPNLEFRQQAVSSVRTPLEALKKERSKRRITQILSQWKHLSLGYSKTNSLIVNLK</sequence>
<accession>A0A3S1IPC7</accession>
<dbReference type="PROSITE" id="PS50077">
    <property type="entry name" value="HEAT_REPEAT"/>
    <property type="match status" value="2"/>
</dbReference>
<dbReference type="EMBL" id="RSCL01000025">
    <property type="protein sequence ID" value="RUT00190.1"/>
    <property type="molecule type" value="Genomic_DNA"/>
</dbReference>
<evidence type="ECO:0000256" key="3">
    <source>
        <dbReference type="ARBA" id="ARBA00022738"/>
    </source>
</evidence>
<dbReference type="OrthoDB" id="507160at2"/>
<evidence type="ECO:0000256" key="6">
    <source>
        <dbReference type="SAM" id="SignalP"/>
    </source>
</evidence>
<dbReference type="Proteomes" id="UP000271624">
    <property type="component" value="Unassembled WGS sequence"/>
</dbReference>
<organism evidence="7 8">
    <name type="scientific">Dulcicalothrix desertica PCC 7102</name>
    <dbReference type="NCBI Taxonomy" id="232991"/>
    <lineage>
        <taxon>Bacteria</taxon>
        <taxon>Bacillati</taxon>
        <taxon>Cyanobacteriota</taxon>
        <taxon>Cyanophyceae</taxon>
        <taxon>Nostocales</taxon>
        <taxon>Calotrichaceae</taxon>
        <taxon>Dulcicalothrix</taxon>
    </lineage>
</organism>
<dbReference type="AlphaFoldDB" id="A0A3S1IPC7"/>
<dbReference type="Gene3D" id="1.25.10.10">
    <property type="entry name" value="Leucine-rich Repeat Variant"/>
    <property type="match status" value="2"/>
</dbReference>
<reference evidence="7" key="1">
    <citation type="submission" date="2018-12" db="EMBL/GenBank/DDBJ databases">
        <authorList>
            <person name="Will S."/>
            <person name="Neumann-Schaal M."/>
            <person name="Henke P."/>
        </authorList>
    </citation>
    <scope>NUCLEOTIDE SEQUENCE</scope>
    <source>
        <strain evidence="7">PCC 7102</strain>
    </source>
</reference>
<evidence type="ECO:0000256" key="1">
    <source>
        <dbReference type="ARBA" id="ARBA00009299"/>
    </source>
</evidence>
<dbReference type="InterPro" id="IPR011989">
    <property type="entry name" value="ARM-like"/>
</dbReference>
<keyword evidence="2" id="KW-0042">Antenna complex</keyword>
<dbReference type="SMART" id="SM00567">
    <property type="entry name" value="EZ_HEAT"/>
    <property type="match status" value="5"/>
</dbReference>
<feature type="chain" id="PRO_5030083061" evidence="6">
    <location>
        <begin position="33"/>
        <end position="310"/>
    </location>
</feature>
<dbReference type="PANTHER" id="PTHR12697:SF5">
    <property type="entry name" value="DEOXYHYPUSINE HYDROXYLASE"/>
    <property type="match status" value="1"/>
</dbReference>
<dbReference type="GO" id="GO:0016491">
    <property type="term" value="F:oxidoreductase activity"/>
    <property type="evidence" value="ECO:0007669"/>
    <property type="project" value="TreeGrafter"/>
</dbReference>
<comment type="similarity">
    <text evidence="1">Belongs to the CpcE/RpcE/PecE family.</text>
</comment>
<gene>
    <name evidence="7" type="ORF">DSM106972_076380</name>
</gene>
<name>A0A3S1IPC7_9CYAN</name>
<feature type="signal peptide" evidence="6">
    <location>
        <begin position="1"/>
        <end position="32"/>
    </location>
</feature>
<evidence type="ECO:0000256" key="4">
    <source>
        <dbReference type="ARBA" id="ARBA00023239"/>
    </source>
</evidence>
<comment type="function">
    <text evidence="5">Catalyzes the hydroxylation of the N(6)-(4-aminobutyl)-L-lysine intermediate produced by deoxyhypusine synthase/DHPS on a critical lysine of the eukaryotic translation initiation factor 5A/eIF-5A. This is the second step of the post-translational modification of that lysine into an unusual amino acid residue named hypusine. Hypusination is unique to mature eIF-5A factor and is essential for its function.</text>
</comment>
<dbReference type="RefSeq" id="WP_127085719.1">
    <property type="nucleotide sequence ID" value="NZ_RSCL01000025.1"/>
</dbReference>
<evidence type="ECO:0000313" key="8">
    <source>
        <dbReference type="Proteomes" id="UP000271624"/>
    </source>
</evidence>
<evidence type="ECO:0000256" key="2">
    <source>
        <dbReference type="ARBA" id="ARBA00022549"/>
    </source>
</evidence>
<evidence type="ECO:0000256" key="5">
    <source>
        <dbReference type="ARBA" id="ARBA00045876"/>
    </source>
</evidence>